<protein>
    <submittedName>
        <fullName evidence="2">DUF3846 domain-containing protein</fullName>
    </submittedName>
</protein>
<gene>
    <name evidence="2" type="ORF">IAA67_03355</name>
</gene>
<organism evidence="2 3">
    <name type="scientific">Candidatus Avoscillospira stercorigallinarum</name>
    <dbReference type="NCBI Taxonomy" id="2840708"/>
    <lineage>
        <taxon>Bacteria</taxon>
        <taxon>Bacillati</taxon>
        <taxon>Bacillota</taxon>
        <taxon>Clostridia</taxon>
        <taxon>Eubacteriales</taxon>
        <taxon>Oscillospiraceae</taxon>
        <taxon>Oscillospiraceae incertae sedis</taxon>
        <taxon>Candidatus Avoscillospira</taxon>
    </lineage>
</organism>
<reference evidence="2" key="2">
    <citation type="journal article" date="2021" name="PeerJ">
        <title>Extensive microbial diversity within the chicken gut microbiome revealed by metagenomics and culture.</title>
        <authorList>
            <person name="Gilroy R."/>
            <person name="Ravi A."/>
            <person name="Getino M."/>
            <person name="Pursley I."/>
            <person name="Horton D.L."/>
            <person name="Alikhan N.F."/>
            <person name="Baker D."/>
            <person name="Gharbi K."/>
            <person name="Hall N."/>
            <person name="Watson M."/>
            <person name="Adriaenssens E.M."/>
            <person name="Foster-Nyarko E."/>
            <person name="Jarju S."/>
            <person name="Secka A."/>
            <person name="Antonio M."/>
            <person name="Oren A."/>
            <person name="Chaudhuri R.R."/>
            <person name="La Ragione R."/>
            <person name="Hildebrand F."/>
            <person name="Pallen M.J."/>
        </authorList>
    </citation>
    <scope>NUCLEOTIDE SEQUENCE</scope>
    <source>
        <strain evidence="2">ChiSjej2B20-13462</strain>
    </source>
</reference>
<evidence type="ECO:0000313" key="3">
    <source>
        <dbReference type="Proteomes" id="UP000886874"/>
    </source>
</evidence>
<feature type="domain" description="DUF3846" evidence="1">
    <location>
        <begin position="1"/>
        <end position="95"/>
    </location>
</feature>
<name>A0A9D1CN29_9FIRM</name>
<accession>A0A9D1CN29</accession>
<dbReference type="EMBL" id="DVFN01000051">
    <property type="protein sequence ID" value="HIQ69351.1"/>
    <property type="molecule type" value="Genomic_DNA"/>
</dbReference>
<comment type="caution">
    <text evidence="2">The sequence shown here is derived from an EMBL/GenBank/DDBJ whole genome shotgun (WGS) entry which is preliminary data.</text>
</comment>
<sequence length="98" mass="10440">MKIIYKAPGLPAEIRDVPNTLEALQGLVGGYIETVTVATDAAIICNEEGRLIGLEPNCTLLGVHFVGPIVVAGVAGEEFTDLPEDGIQLFMAMFKTDH</sequence>
<evidence type="ECO:0000259" key="1">
    <source>
        <dbReference type="Pfam" id="PF12957"/>
    </source>
</evidence>
<dbReference type="Pfam" id="PF12957">
    <property type="entry name" value="DUF3846"/>
    <property type="match status" value="1"/>
</dbReference>
<dbReference type="Proteomes" id="UP000886874">
    <property type="component" value="Unassembled WGS sequence"/>
</dbReference>
<dbReference type="InterPro" id="IPR024559">
    <property type="entry name" value="DUF3846"/>
</dbReference>
<proteinExistence type="predicted"/>
<evidence type="ECO:0000313" key="2">
    <source>
        <dbReference type="EMBL" id="HIQ69351.1"/>
    </source>
</evidence>
<reference evidence="2" key="1">
    <citation type="submission" date="2020-10" db="EMBL/GenBank/DDBJ databases">
        <authorList>
            <person name="Gilroy R."/>
        </authorList>
    </citation>
    <scope>NUCLEOTIDE SEQUENCE</scope>
    <source>
        <strain evidence="2">ChiSjej2B20-13462</strain>
    </source>
</reference>
<dbReference type="AlphaFoldDB" id="A0A9D1CN29"/>